<evidence type="ECO:0000256" key="1">
    <source>
        <dbReference type="ARBA" id="ARBA00008857"/>
    </source>
</evidence>
<dbReference type="Proteomes" id="UP000028480">
    <property type="component" value="Unassembled WGS sequence"/>
</dbReference>
<organism evidence="7 8">
    <name type="scientific">Xenorhabdus bovienii str. Intermedium</name>
    <dbReference type="NCBI Taxonomy" id="1379677"/>
    <lineage>
        <taxon>Bacteria</taxon>
        <taxon>Pseudomonadati</taxon>
        <taxon>Pseudomonadota</taxon>
        <taxon>Gammaproteobacteria</taxon>
        <taxon>Enterobacterales</taxon>
        <taxon>Morganellaceae</taxon>
        <taxon>Xenorhabdus</taxon>
    </lineage>
</organism>
<evidence type="ECO:0000256" key="4">
    <source>
        <dbReference type="ARBA" id="ARBA00023172"/>
    </source>
</evidence>
<dbReference type="InterPro" id="IPR002104">
    <property type="entry name" value="Integrase_catalytic"/>
</dbReference>
<dbReference type="GO" id="GO:0003677">
    <property type="term" value="F:DNA binding"/>
    <property type="evidence" value="ECO:0007669"/>
    <property type="project" value="UniProtKB-UniRule"/>
</dbReference>
<dbReference type="PROSITE" id="PS51900">
    <property type="entry name" value="CB"/>
    <property type="match status" value="1"/>
</dbReference>
<dbReference type="InterPro" id="IPR044068">
    <property type="entry name" value="CB"/>
</dbReference>
<dbReference type="InterPro" id="IPR011010">
    <property type="entry name" value="DNA_brk_join_enz"/>
</dbReference>
<dbReference type="PANTHER" id="PTHR30349:SF41">
    <property type="entry name" value="INTEGRASE_RECOMBINASE PROTEIN MJ0367-RELATED"/>
    <property type="match status" value="1"/>
</dbReference>
<dbReference type="InterPro" id="IPR050090">
    <property type="entry name" value="Tyrosine_recombinase_XerCD"/>
</dbReference>
<gene>
    <name evidence="7" type="ORF">XBI1_2780017</name>
</gene>
<comment type="similarity">
    <text evidence="1">Belongs to the 'phage' integrase family.</text>
</comment>
<evidence type="ECO:0000256" key="2">
    <source>
        <dbReference type="ARBA" id="ARBA00022908"/>
    </source>
</evidence>
<dbReference type="EMBL" id="CBTB010000199">
    <property type="protein sequence ID" value="CDH33781.1"/>
    <property type="molecule type" value="Genomic_DNA"/>
</dbReference>
<sequence>MAGKRKNPADNWMPPRVFRGRSAYEFKHPDGRTIRVCALSVDKSVVWNHYEQLVNEEKNTFTYGSLVDDFLHSADFIELAKDTQSDYRKYSKKIVPVFGKMNPNNIRPDHIRKYMDKRGLQSRTQANREKSFMSRVFRWGYERGLVKKNPCQGVKQYRENSRERYITDAEYQALYEVSPTVIQVAMEIAYLCCARQKDILALSKSQLMEAGIYIKQHKTGKSQIKGWSERLRKAIKLANSLPLKEGLHSLYVIHQANGKIYSRDGFNSRWLKAKEIAAQKYPELRFNFTFHDLKAKGISDLEGTLQEKQAISGHKDIGQTARYDRKTEIVPVVGNQKK</sequence>
<evidence type="ECO:0000313" key="7">
    <source>
        <dbReference type="EMBL" id="CDH33781.1"/>
    </source>
</evidence>
<accession>A0A077QNF0</accession>
<dbReference type="InterPro" id="IPR053876">
    <property type="entry name" value="Phage_int_M"/>
</dbReference>
<dbReference type="GO" id="GO:0006310">
    <property type="term" value="P:DNA recombination"/>
    <property type="evidence" value="ECO:0007669"/>
    <property type="project" value="UniProtKB-KW"/>
</dbReference>
<evidence type="ECO:0000259" key="6">
    <source>
        <dbReference type="PROSITE" id="PS51900"/>
    </source>
</evidence>
<protein>
    <submittedName>
        <fullName evidence="7">Putative integrase</fullName>
    </submittedName>
</protein>
<evidence type="ECO:0000256" key="3">
    <source>
        <dbReference type="ARBA" id="ARBA00023125"/>
    </source>
</evidence>
<dbReference type="Gene3D" id="1.10.443.10">
    <property type="entry name" value="Intergrase catalytic core"/>
    <property type="match status" value="1"/>
</dbReference>
<dbReference type="RefSeq" id="WP_038189655.1">
    <property type="nucleotide sequence ID" value="NZ_CAWLWA010000194.1"/>
</dbReference>
<keyword evidence="2" id="KW-0229">DNA integration</keyword>
<proteinExistence type="inferred from homology"/>
<feature type="domain" description="Core-binding (CB)" evidence="6">
    <location>
        <begin position="67"/>
        <end position="141"/>
    </location>
</feature>
<keyword evidence="3 5" id="KW-0238">DNA-binding</keyword>
<dbReference type="Pfam" id="PF00589">
    <property type="entry name" value="Phage_integrase"/>
    <property type="match status" value="1"/>
</dbReference>
<name>A0A077QNF0_XENBV</name>
<dbReference type="AlphaFoldDB" id="A0A077QNF0"/>
<dbReference type="HOGENOM" id="CLU_052612_2_0_6"/>
<evidence type="ECO:0000313" key="8">
    <source>
        <dbReference type="Proteomes" id="UP000028480"/>
    </source>
</evidence>
<keyword evidence="4" id="KW-0233">DNA recombination</keyword>
<dbReference type="Pfam" id="PF22022">
    <property type="entry name" value="Phage_int_M"/>
    <property type="match status" value="1"/>
</dbReference>
<dbReference type="GO" id="GO:0015074">
    <property type="term" value="P:DNA integration"/>
    <property type="evidence" value="ECO:0007669"/>
    <property type="project" value="UniProtKB-KW"/>
</dbReference>
<dbReference type="Gene3D" id="1.10.150.130">
    <property type="match status" value="1"/>
</dbReference>
<dbReference type="SUPFAM" id="SSF56349">
    <property type="entry name" value="DNA breaking-rejoining enzymes"/>
    <property type="match status" value="1"/>
</dbReference>
<dbReference type="InterPro" id="IPR013762">
    <property type="entry name" value="Integrase-like_cat_sf"/>
</dbReference>
<comment type="caution">
    <text evidence="7">The sequence shown here is derived from an EMBL/GenBank/DDBJ whole genome shotgun (WGS) entry which is preliminary data.</text>
</comment>
<reference evidence="7" key="1">
    <citation type="submission" date="2013-07" db="EMBL/GenBank/DDBJ databases">
        <title>Sub-species coevolution in mutualistic symbiosis.</title>
        <authorList>
            <person name="Murfin K."/>
            <person name="Klassen J."/>
            <person name="Lee M."/>
            <person name="Forst S."/>
            <person name="Stock P."/>
            <person name="Goodrich-Blair H."/>
        </authorList>
    </citation>
    <scope>NUCLEOTIDE SEQUENCE [LARGE SCALE GENOMIC DNA]</scope>
    <source>
        <strain evidence="7">Intermedium</strain>
    </source>
</reference>
<dbReference type="PANTHER" id="PTHR30349">
    <property type="entry name" value="PHAGE INTEGRASE-RELATED"/>
    <property type="match status" value="1"/>
</dbReference>
<evidence type="ECO:0000256" key="5">
    <source>
        <dbReference type="PROSITE-ProRule" id="PRU01248"/>
    </source>
</evidence>
<dbReference type="InterPro" id="IPR010998">
    <property type="entry name" value="Integrase_recombinase_N"/>
</dbReference>